<feature type="transmembrane region" description="Helical" evidence="5">
    <location>
        <begin position="109"/>
        <end position="129"/>
    </location>
</feature>
<evidence type="ECO:0000313" key="7">
    <source>
        <dbReference type="EMBL" id="RXN91642.1"/>
    </source>
</evidence>
<keyword evidence="5" id="KW-1133">Transmembrane helix</keyword>
<dbReference type="Gene3D" id="1.10.287.950">
    <property type="entry name" value="Methyl-accepting chemotaxis protein"/>
    <property type="match status" value="1"/>
</dbReference>
<evidence type="ECO:0000256" key="2">
    <source>
        <dbReference type="ARBA" id="ARBA00022481"/>
    </source>
</evidence>
<evidence type="ECO:0000256" key="3">
    <source>
        <dbReference type="ARBA" id="ARBA00029447"/>
    </source>
</evidence>
<name>A0A4Q1HNR1_9BURK</name>
<dbReference type="GO" id="GO:0005886">
    <property type="term" value="C:plasma membrane"/>
    <property type="evidence" value="ECO:0007669"/>
    <property type="project" value="TreeGrafter"/>
</dbReference>
<keyword evidence="2" id="KW-0488">Methylation</keyword>
<feature type="transmembrane region" description="Helical" evidence="5">
    <location>
        <begin position="141"/>
        <end position="166"/>
    </location>
</feature>
<feature type="domain" description="Methyl-accepting transducer" evidence="6">
    <location>
        <begin position="226"/>
        <end position="455"/>
    </location>
</feature>
<reference evidence="7 8" key="1">
    <citation type="journal article" date="2017" name="Int. J. Syst. Evol. Microbiol.">
        <title>Achromobacter aloeverae sp. nov., isolated from the root of Aloe vera (L.) Burm.f.</title>
        <authorList>
            <person name="Kuncharoen N."/>
            <person name="Muramatsu Y."/>
            <person name="Shibata C."/>
            <person name="Kamakura Y."/>
            <person name="Nakagawa Y."/>
            <person name="Tanasupawat S."/>
        </authorList>
    </citation>
    <scope>NUCLEOTIDE SEQUENCE [LARGE SCALE GENOMIC DNA]</scope>
    <source>
        <strain evidence="7 8">AVA-1</strain>
    </source>
</reference>
<dbReference type="AlphaFoldDB" id="A0A4Q1HNR1"/>
<evidence type="ECO:0000256" key="4">
    <source>
        <dbReference type="PROSITE-ProRule" id="PRU00284"/>
    </source>
</evidence>
<accession>A0A4Q1HNR1</accession>
<feature type="transmembrane region" description="Helical" evidence="5">
    <location>
        <begin position="20"/>
        <end position="37"/>
    </location>
</feature>
<proteinExistence type="inferred from homology"/>
<dbReference type="Proteomes" id="UP000290849">
    <property type="component" value="Unassembled WGS sequence"/>
</dbReference>
<dbReference type="PANTHER" id="PTHR43531">
    <property type="entry name" value="PROTEIN ICFG"/>
    <property type="match status" value="1"/>
</dbReference>
<dbReference type="GO" id="GO:0007165">
    <property type="term" value="P:signal transduction"/>
    <property type="evidence" value="ECO:0007669"/>
    <property type="project" value="UniProtKB-KW"/>
</dbReference>
<keyword evidence="5" id="KW-0472">Membrane</keyword>
<gene>
    <name evidence="7" type="ORF">C7R54_11025</name>
</gene>
<dbReference type="PANTHER" id="PTHR43531:SF14">
    <property type="entry name" value="METHYL-ACCEPTING CHEMOTAXIS PROTEIN I-RELATED"/>
    <property type="match status" value="1"/>
</dbReference>
<dbReference type="SMART" id="SM00283">
    <property type="entry name" value="MA"/>
    <property type="match status" value="1"/>
</dbReference>
<keyword evidence="5" id="KW-0812">Transmembrane</keyword>
<protein>
    <submittedName>
        <fullName evidence="7">Chemotaxis protein</fullName>
    </submittedName>
</protein>
<dbReference type="FunFam" id="1.10.287.950:FF:000001">
    <property type="entry name" value="Methyl-accepting chemotaxis sensory transducer"/>
    <property type="match status" value="1"/>
</dbReference>
<sequence>MQNPAFLLETSYRRVDRAMLPVLWALLAVTLCLAPQYGRWTSALAVGIPAALLPSLLIIALPARLVTRLAVATALMVFAALQIHLASGLTEMHFGVFVLLSLLLAYRDWRPILCAAIVIAVHHLSFSYLQQWGYGVSCFTAPGLGVVLLHASYVVVQASALGWLAWRMERDAMTAEELALLSAHLGHETGRFDLRFGEMEMHGDLAGSFKSTMDAVHRTMRHVRDGAGVISSASHELRQGYVQLEERTRIQTASLERTVASMQALADAVHHNASNALKAADLALAARQVAGSGSQAVTEVAGVMDDIRQESQKISEITGLIDSIAFQTNILALNAAVEAARAGESGRGFAVVAAEVRALAQRSATAAKDIRGLITASLDKTDNGARKANDAAAVMSDIVASVERVSTIVGEIGEANQAQRAGIDEVNTAVAEIDEQTRQNAALVIAAAAASTTLEGEADTLVQAVEVFRLYDSDDATGQARIERGQAPGADAGLAHVRATQLLAA</sequence>
<keyword evidence="8" id="KW-1185">Reference proteome</keyword>
<comment type="similarity">
    <text evidence="3">Belongs to the methyl-accepting chemotaxis (MCP) protein family.</text>
</comment>
<dbReference type="InterPro" id="IPR004089">
    <property type="entry name" value="MCPsignal_dom"/>
</dbReference>
<dbReference type="CDD" id="cd11386">
    <property type="entry name" value="MCP_signal"/>
    <property type="match status" value="1"/>
</dbReference>
<evidence type="ECO:0000256" key="1">
    <source>
        <dbReference type="ARBA" id="ARBA00004370"/>
    </source>
</evidence>
<comment type="caution">
    <text evidence="7">The sequence shown here is derived from an EMBL/GenBank/DDBJ whole genome shotgun (WGS) entry which is preliminary data.</text>
</comment>
<dbReference type="RefSeq" id="WP_129150355.1">
    <property type="nucleotide sequence ID" value="NZ_JBHSDO010000013.1"/>
</dbReference>
<organism evidence="7 8">
    <name type="scientific">Achromobacter aloeverae</name>
    <dbReference type="NCBI Taxonomy" id="1750518"/>
    <lineage>
        <taxon>Bacteria</taxon>
        <taxon>Pseudomonadati</taxon>
        <taxon>Pseudomonadota</taxon>
        <taxon>Betaproteobacteria</taxon>
        <taxon>Burkholderiales</taxon>
        <taxon>Alcaligenaceae</taxon>
        <taxon>Achromobacter</taxon>
    </lineage>
</organism>
<evidence type="ECO:0000256" key="5">
    <source>
        <dbReference type="SAM" id="Phobius"/>
    </source>
</evidence>
<dbReference type="SUPFAM" id="SSF58104">
    <property type="entry name" value="Methyl-accepting chemotaxis protein (MCP) signaling domain"/>
    <property type="match status" value="1"/>
</dbReference>
<dbReference type="Pfam" id="PF00015">
    <property type="entry name" value="MCPsignal"/>
    <property type="match status" value="1"/>
</dbReference>
<evidence type="ECO:0000259" key="6">
    <source>
        <dbReference type="PROSITE" id="PS50111"/>
    </source>
</evidence>
<dbReference type="PRINTS" id="PR00260">
    <property type="entry name" value="CHEMTRNSDUCR"/>
</dbReference>
<dbReference type="PROSITE" id="PS50111">
    <property type="entry name" value="CHEMOTAXIS_TRANSDUC_2"/>
    <property type="match status" value="1"/>
</dbReference>
<dbReference type="InterPro" id="IPR051310">
    <property type="entry name" value="MCP_chemotaxis"/>
</dbReference>
<dbReference type="GO" id="GO:0004888">
    <property type="term" value="F:transmembrane signaling receptor activity"/>
    <property type="evidence" value="ECO:0007669"/>
    <property type="project" value="InterPro"/>
</dbReference>
<comment type="subcellular location">
    <subcellularLocation>
        <location evidence="1">Membrane</location>
    </subcellularLocation>
</comment>
<dbReference type="InterPro" id="IPR004090">
    <property type="entry name" value="Chemotax_Me-accpt_rcpt"/>
</dbReference>
<keyword evidence="4" id="KW-0807">Transducer</keyword>
<evidence type="ECO:0000313" key="8">
    <source>
        <dbReference type="Proteomes" id="UP000290849"/>
    </source>
</evidence>
<dbReference type="EMBL" id="PYAL01000002">
    <property type="protein sequence ID" value="RXN91642.1"/>
    <property type="molecule type" value="Genomic_DNA"/>
</dbReference>
<dbReference type="GO" id="GO:0006935">
    <property type="term" value="P:chemotaxis"/>
    <property type="evidence" value="ECO:0007669"/>
    <property type="project" value="InterPro"/>
</dbReference>
<feature type="transmembrane region" description="Helical" evidence="5">
    <location>
        <begin position="43"/>
        <end position="62"/>
    </location>
</feature>